<dbReference type="CDD" id="cd04492">
    <property type="entry name" value="YhaM_OBF_like"/>
    <property type="match status" value="1"/>
</dbReference>
<feature type="domain" description="HD/PDEase" evidence="3">
    <location>
        <begin position="160"/>
        <end position="293"/>
    </location>
</feature>
<dbReference type="GO" id="GO:0016787">
    <property type="term" value="F:hydrolase activity"/>
    <property type="evidence" value="ECO:0007669"/>
    <property type="project" value="UniProtKB-KW"/>
</dbReference>
<evidence type="ECO:0000256" key="2">
    <source>
        <dbReference type="SAM" id="MobiDB-lite"/>
    </source>
</evidence>
<dbReference type="EMBL" id="OMOD01000046">
    <property type="protein sequence ID" value="SPF35147.1"/>
    <property type="molecule type" value="Genomic_DNA"/>
</dbReference>
<dbReference type="SUPFAM" id="SSF109604">
    <property type="entry name" value="HD-domain/PDEase-like"/>
    <property type="match status" value="1"/>
</dbReference>
<dbReference type="OrthoDB" id="9778453at2"/>
<dbReference type="PANTHER" id="PTHR37294:SF1">
    <property type="entry name" value="3'-5' EXORIBONUCLEASE YHAM"/>
    <property type="match status" value="1"/>
</dbReference>
<protein>
    <submittedName>
        <fullName evidence="4">Metal dependent phosphohydrolase</fullName>
    </submittedName>
</protein>
<dbReference type="Proteomes" id="UP000238701">
    <property type="component" value="Unassembled WGS sequence"/>
</dbReference>
<dbReference type="Pfam" id="PF01336">
    <property type="entry name" value="tRNA_anti-codon"/>
    <property type="match status" value="1"/>
</dbReference>
<evidence type="ECO:0000256" key="1">
    <source>
        <dbReference type="ARBA" id="ARBA00022801"/>
    </source>
</evidence>
<dbReference type="CDD" id="cd00077">
    <property type="entry name" value="HDc"/>
    <property type="match status" value="1"/>
</dbReference>
<dbReference type="InterPro" id="IPR012340">
    <property type="entry name" value="NA-bd_OB-fold"/>
</dbReference>
<dbReference type="GO" id="GO:0003676">
    <property type="term" value="F:nucleic acid binding"/>
    <property type="evidence" value="ECO:0007669"/>
    <property type="project" value="InterPro"/>
</dbReference>
<dbReference type="InterPro" id="IPR050798">
    <property type="entry name" value="YhaM_exoribonuc/phosphodiest"/>
</dbReference>
<proteinExistence type="predicted"/>
<dbReference type="SMART" id="SM00471">
    <property type="entry name" value="HDc"/>
    <property type="match status" value="1"/>
</dbReference>
<evidence type="ECO:0000313" key="5">
    <source>
        <dbReference type="Proteomes" id="UP000238701"/>
    </source>
</evidence>
<dbReference type="InterPro" id="IPR004365">
    <property type="entry name" value="NA-bd_OB_tRNA"/>
</dbReference>
<dbReference type="GO" id="GO:0031125">
    <property type="term" value="P:rRNA 3'-end processing"/>
    <property type="evidence" value="ECO:0007669"/>
    <property type="project" value="TreeGrafter"/>
</dbReference>
<evidence type="ECO:0000259" key="3">
    <source>
        <dbReference type="SMART" id="SM00471"/>
    </source>
</evidence>
<dbReference type="Pfam" id="PF01966">
    <property type="entry name" value="HD"/>
    <property type="match status" value="1"/>
</dbReference>
<name>A0A2U3K6G0_9BACT</name>
<dbReference type="PANTHER" id="PTHR37294">
    <property type="entry name" value="3'-5' EXORIBONUCLEASE YHAM"/>
    <property type="match status" value="1"/>
</dbReference>
<evidence type="ECO:0000313" key="4">
    <source>
        <dbReference type="EMBL" id="SPF35147.1"/>
    </source>
</evidence>
<keyword evidence="1 4" id="KW-0378">Hydrolase</keyword>
<dbReference type="InterPro" id="IPR006674">
    <property type="entry name" value="HD_domain"/>
</dbReference>
<reference evidence="5" key="1">
    <citation type="submission" date="2018-02" db="EMBL/GenBank/DDBJ databases">
        <authorList>
            <person name="Hausmann B."/>
        </authorList>
    </citation>
    <scope>NUCLEOTIDE SEQUENCE [LARGE SCALE GENOMIC DNA]</scope>
    <source>
        <strain evidence="5">Peat soil MAG SbA1</strain>
    </source>
</reference>
<feature type="region of interest" description="Disordered" evidence="2">
    <location>
        <begin position="324"/>
        <end position="358"/>
    </location>
</feature>
<dbReference type="Gene3D" id="1.10.3210.10">
    <property type="entry name" value="Hypothetical protein af1432"/>
    <property type="match status" value="1"/>
</dbReference>
<dbReference type="AlphaFoldDB" id="A0A2U3K6G0"/>
<organism evidence="4 5">
    <name type="scientific">Candidatus Sulfotelmatobacter kueseliae</name>
    <dbReference type="NCBI Taxonomy" id="2042962"/>
    <lineage>
        <taxon>Bacteria</taxon>
        <taxon>Pseudomonadati</taxon>
        <taxon>Acidobacteriota</taxon>
        <taxon>Terriglobia</taxon>
        <taxon>Terriglobales</taxon>
        <taxon>Candidatus Korobacteraceae</taxon>
        <taxon>Candidatus Sulfotelmatobacter</taxon>
    </lineage>
</organism>
<sequence>MKDFYIGDCARHENKIITSSFVVVAKQIKPKKTGEPYLALTLGDRSGQIEAKMWDNVEEVLEAFEQDDFLKIKGLINKYKNRFQLTIHKLRKLGESEIDFADYLPKTTKDIDQLWQTLGNFVATIQNPHLKSLVQAFMADPEIAAAYRNAPAAKTLHHAYIGGLLDHVVSLFRSCDLLCRNYPQINRDLLFTGAFLHDIGKIHELTYNRSFTYTHRGQLLGHMIIELEMLQAKLALVPGFPDELKTLIEHLIISHHGEYEFGSPKLPMFPEALMLHYLDDLDSKMEAMRAHFEREAGLDSPWTSYNASLGRPLLNTEKFLSPKKSAAPEVLDAPRDSQLDPSESPDPTPSLPGLAPRR</sequence>
<dbReference type="Gene3D" id="2.40.50.140">
    <property type="entry name" value="Nucleic acid-binding proteins"/>
    <property type="match status" value="1"/>
</dbReference>
<dbReference type="SUPFAM" id="SSF50249">
    <property type="entry name" value="Nucleic acid-binding proteins"/>
    <property type="match status" value="1"/>
</dbReference>
<accession>A0A2U3K6G0</accession>
<gene>
    <name evidence="4" type="ORF">SBA1_140037</name>
</gene>
<dbReference type="InterPro" id="IPR003607">
    <property type="entry name" value="HD/PDEase_dom"/>
</dbReference>